<accession>A0A5B7D6A2</accession>
<name>A0A5B7D6A2_PORTR</name>
<keyword evidence="3" id="KW-1185">Reference proteome</keyword>
<evidence type="ECO:0000313" key="2">
    <source>
        <dbReference type="EMBL" id="MPC16785.1"/>
    </source>
</evidence>
<comment type="caution">
    <text evidence="2">The sequence shown here is derived from an EMBL/GenBank/DDBJ whole genome shotgun (WGS) entry which is preliminary data.</text>
</comment>
<dbReference type="EMBL" id="VSRR010000536">
    <property type="protein sequence ID" value="MPC16785.1"/>
    <property type="molecule type" value="Genomic_DNA"/>
</dbReference>
<protein>
    <submittedName>
        <fullName evidence="2">Uncharacterized protein</fullName>
    </submittedName>
</protein>
<proteinExistence type="predicted"/>
<reference evidence="2 3" key="1">
    <citation type="submission" date="2019-05" db="EMBL/GenBank/DDBJ databases">
        <title>Another draft genome of Portunus trituberculatus and its Hox gene families provides insights of decapod evolution.</title>
        <authorList>
            <person name="Jeong J.-H."/>
            <person name="Song I."/>
            <person name="Kim S."/>
            <person name="Choi T."/>
            <person name="Kim D."/>
            <person name="Ryu S."/>
            <person name="Kim W."/>
        </authorList>
    </citation>
    <scope>NUCLEOTIDE SEQUENCE [LARGE SCALE GENOMIC DNA]</scope>
    <source>
        <tissue evidence="2">Muscle</tissue>
    </source>
</reference>
<evidence type="ECO:0000256" key="1">
    <source>
        <dbReference type="SAM" id="MobiDB-lite"/>
    </source>
</evidence>
<evidence type="ECO:0000313" key="3">
    <source>
        <dbReference type="Proteomes" id="UP000324222"/>
    </source>
</evidence>
<gene>
    <name evidence="2" type="ORF">E2C01_009620</name>
</gene>
<organism evidence="2 3">
    <name type="scientific">Portunus trituberculatus</name>
    <name type="common">Swimming crab</name>
    <name type="synonym">Neptunus trituberculatus</name>
    <dbReference type="NCBI Taxonomy" id="210409"/>
    <lineage>
        <taxon>Eukaryota</taxon>
        <taxon>Metazoa</taxon>
        <taxon>Ecdysozoa</taxon>
        <taxon>Arthropoda</taxon>
        <taxon>Crustacea</taxon>
        <taxon>Multicrustacea</taxon>
        <taxon>Malacostraca</taxon>
        <taxon>Eumalacostraca</taxon>
        <taxon>Eucarida</taxon>
        <taxon>Decapoda</taxon>
        <taxon>Pleocyemata</taxon>
        <taxon>Brachyura</taxon>
        <taxon>Eubrachyura</taxon>
        <taxon>Portunoidea</taxon>
        <taxon>Portunidae</taxon>
        <taxon>Portuninae</taxon>
        <taxon>Portunus</taxon>
    </lineage>
</organism>
<feature type="region of interest" description="Disordered" evidence="1">
    <location>
        <begin position="16"/>
        <end position="47"/>
    </location>
</feature>
<sequence>MVYYCPPHLMPRSCPPPLMRASTRTLGRRRTPTKQDSPAWRSPQHAHSPIRNCVCGSVGCHTGIIYKDDSVYSPSIPSLPHT</sequence>
<dbReference type="AlphaFoldDB" id="A0A5B7D6A2"/>
<dbReference type="Proteomes" id="UP000324222">
    <property type="component" value="Unassembled WGS sequence"/>
</dbReference>